<feature type="signal peptide" evidence="2">
    <location>
        <begin position="1"/>
        <end position="37"/>
    </location>
</feature>
<protein>
    <submittedName>
        <fullName evidence="3">Cholesterol esterase</fullName>
    </submittedName>
</protein>
<dbReference type="Proteomes" id="UP000248039">
    <property type="component" value="Unassembled WGS sequence"/>
</dbReference>
<evidence type="ECO:0000313" key="4">
    <source>
        <dbReference type="Proteomes" id="UP000248039"/>
    </source>
</evidence>
<dbReference type="OrthoDB" id="4238587at2"/>
<gene>
    <name evidence="3" type="ORF">C7C46_16440</name>
</gene>
<feature type="region of interest" description="Disordered" evidence="1">
    <location>
        <begin position="166"/>
        <end position="186"/>
    </location>
</feature>
<reference evidence="3 4" key="1">
    <citation type="submission" date="2018-03" db="EMBL/GenBank/DDBJ databases">
        <title>Bioinformatic expansion and discovery of thiopeptide antibiotics.</title>
        <authorList>
            <person name="Schwalen C.J."/>
            <person name="Hudson G.A."/>
            <person name="Mitchell D.A."/>
        </authorList>
    </citation>
    <scope>NUCLEOTIDE SEQUENCE [LARGE SCALE GENOMIC DNA]</scope>
    <source>
        <strain evidence="3 4">ATCC 21389</strain>
    </source>
</reference>
<dbReference type="RefSeq" id="WP_110670334.1">
    <property type="nucleotide sequence ID" value="NZ_PYBW01000050.1"/>
</dbReference>
<keyword evidence="2" id="KW-0732">Signal</keyword>
<feature type="chain" id="PRO_5015836395" evidence="2">
    <location>
        <begin position="38"/>
        <end position="231"/>
    </location>
</feature>
<dbReference type="Pfam" id="PF19741">
    <property type="entry name" value="DUF6230"/>
    <property type="match status" value="1"/>
</dbReference>
<sequence length="231" mass="24084">MSMTYGKTRWKRFAIVMVPSLAATAAIGVSIAQSALAASFSVSGQSFKVTTDHLRGTNFSQFGSVDMQADNKTPHVIAVSAFDHATIHNLCQSVVTNLGPLGQWTLQLHAGTAAEANPTDDQNAYDPSTDAGQVQATNLLIDLDELQGDATFHSIAIGQDASTLPGTAAQGFKPNPHTGASGLPTGAQGFAQSAPQAELHGVKQEAWATSAGTFKLPSLKLNITQGANECY</sequence>
<name>A0A2V4N3H5_9ACTN</name>
<accession>A0A2V4N3H5</accession>
<keyword evidence="4" id="KW-1185">Reference proteome</keyword>
<dbReference type="EMBL" id="PYBW01000050">
    <property type="protein sequence ID" value="PYC78421.1"/>
    <property type="molecule type" value="Genomic_DNA"/>
</dbReference>
<proteinExistence type="predicted"/>
<comment type="caution">
    <text evidence="3">The sequence shown here is derived from an EMBL/GenBank/DDBJ whole genome shotgun (WGS) entry which is preliminary data.</text>
</comment>
<dbReference type="AlphaFoldDB" id="A0A2V4N3H5"/>
<dbReference type="InterPro" id="IPR046198">
    <property type="entry name" value="DUF6230"/>
</dbReference>
<evidence type="ECO:0000256" key="2">
    <source>
        <dbReference type="SAM" id="SignalP"/>
    </source>
</evidence>
<evidence type="ECO:0000313" key="3">
    <source>
        <dbReference type="EMBL" id="PYC78421.1"/>
    </source>
</evidence>
<evidence type="ECO:0000256" key="1">
    <source>
        <dbReference type="SAM" id="MobiDB-lite"/>
    </source>
</evidence>
<organism evidence="3 4">
    <name type="scientific">Streptomyces tateyamensis</name>
    <dbReference type="NCBI Taxonomy" id="565073"/>
    <lineage>
        <taxon>Bacteria</taxon>
        <taxon>Bacillati</taxon>
        <taxon>Actinomycetota</taxon>
        <taxon>Actinomycetes</taxon>
        <taxon>Kitasatosporales</taxon>
        <taxon>Streptomycetaceae</taxon>
        <taxon>Streptomyces</taxon>
    </lineage>
</organism>